<protein>
    <submittedName>
        <fullName evidence="6">Uncharacterized protein</fullName>
    </submittedName>
</protein>
<evidence type="ECO:0000256" key="2">
    <source>
        <dbReference type="ARBA" id="ARBA00022692"/>
    </source>
</evidence>
<feature type="transmembrane region" description="Helical" evidence="5">
    <location>
        <begin position="135"/>
        <end position="154"/>
    </location>
</feature>
<dbReference type="AlphaFoldDB" id="A0A1C4B645"/>
<keyword evidence="4 5" id="KW-0472">Membrane</keyword>
<sequence>MKPFGWIQPPQIAPTELITCVCLWLAAGMVLSLGAAWWVLDVMPVRAFSEHGWLIAVLTILWFACGLILNLFFTRFGTRLAFCCLCVMSMLTGLLFASVFTLASLALAFAVVGGMFLTSAALTRFTGTTLRGGGFYFVMVLIGLALSALVNTLLHSSVWLWIGSLSLVLLFSLTTAYQTPRINASARELYHRNFTTVQCCAIRGALAVYLGMSVALFEILRLLAEILTALSPGSGGASR</sequence>
<organism evidence="6 7">
    <name type="scientific">Kosakonia oryzendophytica</name>
    <dbReference type="NCBI Taxonomy" id="1005665"/>
    <lineage>
        <taxon>Bacteria</taxon>
        <taxon>Pseudomonadati</taxon>
        <taxon>Pseudomonadota</taxon>
        <taxon>Gammaproteobacteria</taxon>
        <taxon>Enterobacterales</taxon>
        <taxon>Enterobacteriaceae</taxon>
        <taxon>Kosakonia</taxon>
    </lineage>
</organism>
<feature type="transmembrane region" description="Helical" evidence="5">
    <location>
        <begin position="105"/>
        <end position="123"/>
    </location>
</feature>
<evidence type="ECO:0000313" key="7">
    <source>
        <dbReference type="Proteomes" id="UP000198975"/>
    </source>
</evidence>
<keyword evidence="2 5" id="KW-0812">Transmembrane</keyword>
<evidence type="ECO:0000313" key="6">
    <source>
        <dbReference type="EMBL" id="SCC02192.1"/>
    </source>
</evidence>
<dbReference type="Pfam" id="PF01027">
    <property type="entry name" value="Bax1-I"/>
    <property type="match status" value="1"/>
</dbReference>
<reference evidence="7" key="1">
    <citation type="submission" date="2016-08" db="EMBL/GenBank/DDBJ databases">
        <authorList>
            <person name="Varghese N."/>
            <person name="Submissions Spin"/>
        </authorList>
    </citation>
    <scope>NUCLEOTIDE SEQUENCE [LARGE SCALE GENOMIC DNA]</scope>
    <source>
        <strain evidence="7">REICA_082</strain>
    </source>
</reference>
<feature type="transmembrane region" description="Helical" evidence="5">
    <location>
        <begin position="80"/>
        <end position="99"/>
    </location>
</feature>
<comment type="subcellular location">
    <subcellularLocation>
        <location evidence="1">Membrane</location>
        <topology evidence="1">Multi-pass membrane protein</topology>
    </subcellularLocation>
</comment>
<dbReference type="InterPro" id="IPR006214">
    <property type="entry name" value="Bax_inhibitor_1-related"/>
</dbReference>
<gene>
    <name evidence="6" type="ORF">GA0061071_104159</name>
</gene>
<evidence type="ECO:0000256" key="3">
    <source>
        <dbReference type="ARBA" id="ARBA00022989"/>
    </source>
</evidence>
<keyword evidence="3 5" id="KW-1133">Transmembrane helix</keyword>
<dbReference type="Proteomes" id="UP000198975">
    <property type="component" value="Unassembled WGS sequence"/>
</dbReference>
<dbReference type="EMBL" id="FMAY01000004">
    <property type="protein sequence ID" value="SCC02192.1"/>
    <property type="molecule type" value="Genomic_DNA"/>
</dbReference>
<name>A0A1C4B645_9ENTR</name>
<proteinExistence type="predicted"/>
<dbReference type="GO" id="GO:0016020">
    <property type="term" value="C:membrane"/>
    <property type="evidence" value="ECO:0007669"/>
    <property type="project" value="UniProtKB-SubCell"/>
</dbReference>
<evidence type="ECO:0000256" key="1">
    <source>
        <dbReference type="ARBA" id="ARBA00004141"/>
    </source>
</evidence>
<evidence type="ECO:0000256" key="5">
    <source>
        <dbReference type="SAM" id="Phobius"/>
    </source>
</evidence>
<accession>A0A1C4B645</accession>
<keyword evidence="7" id="KW-1185">Reference proteome</keyword>
<feature type="transmembrane region" description="Helical" evidence="5">
    <location>
        <begin position="160"/>
        <end position="179"/>
    </location>
</feature>
<feature type="transmembrane region" description="Helical" evidence="5">
    <location>
        <begin position="21"/>
        <end position="40"/>
    </location>
</feature>
<feature type="transmembrane region" description="Helical" evidence="5">
    <location>
        <begin position="52"/>
        <end position="73"/>
    </location>
</feature>
<dbReference type="OrthoDB" id="6631743at2"/>
<feature type="transmembrane region" description="Helical" evidence="5">
    <location>
        <begin position="200"/>
        <end position="224"/>
    </location>
</feature>
<evidence type="ECO:0000256" key="4">
    <source>
        <dbReference type="ARBA" id="ARBA00023136"/>
    </source>
</evidence>